<name>A0A917A6Q9_9RHOB</name>
<evidence type="ECO:0000313" key="2">
    <source>
        <dbReference type="Proteomes" id="UP000612855"/>
    </source>
</evidence>
<reference evidence="2" key="1">
    <citation type="journal article" date="2019" name="Int. J. Syst. Evol. Microbiol.">
        <title>The Global Catalogue of Microorganisms (GCM) 10K type strain sequencing project: providing services to taxonomists for standard genome sequencing and annotation.</title>
        <authorList>
            <consortium name="The Broad Institute Genomics Platform"/>
            <consortium name="The Broad Institute Genome Sequencing Center for Infectious Disease"/>
            <person name="Wu L."/>
            <person name="Ma J."/>
        </authorList>
    </citation>
    <scope>NUCLEOTIDE SEQUENCE [LARGE SCALE GENOMIC DNA]</scope>
    <source>
        <strain evidence="2">CGMCC 1.12664</strain>
    </source>
</reference>
<evidence type="ECO:0000313" key="1">
    <source>
        <dbReference type="EMBL" id="GGE30327.1"/>
    </source>
</evidence>
<accession>A0A917A6Q9</accession>
<keyword evidence="2" id="KW-1185">Reference proteome</keyword>
<dbReference type="EMBL" id="BMFJ01000001">
    <property type="protein sequence ID" value="GGE30327.1"/>
    <property type="molecule type" value="Genomic_DNA"/>
</dbReference>
<dbReference type="Pfam" id="PF14354">
    <property type="entry name" value="Lar_restr_allev"/>
    <property type="match status" value="1"/>
</dbReference>
<proteinExistence type="predicted"/>
<evidence type="ECO:0008006" key="3">
    <source>
        <dbReference type="Google" id="ProtNLM"/>
    </source>
</evidence>
<dbReference type="RefSeq" id="WP_188477309.1">
    <property type="nucleotide sequence ID" value="NZ_BMFJ01000001.1"/>
</dbReference>
<sequence>MTKTDAEAVGLLPCPFCGSSRVHATHSPTCHAGWEYCVECLNCGTDGPYAGNEYNAIFKWNDDRAERDALQAKLDALTAALRCVREEICTGPVDDVLWHREIPAETTVDFICNTLNDDWDYDDWLARQSTALTPAPQTYDDGIREAVEAEEKTLLHFCNLVNAGDAQGGGREFQRQIGFAFDRLKSALLKEPKP</sequence>
<dbReference type="Proteomes" id="UP000612855">
    <property type="component" value="Unassembled WGS sequence"/>
</dbReference>
<comment type="caution">
    <text evidence="1">The sequence shown here is derived from an EMBL/GenBank/DDBJ whole genome shotgun (WGS) entry which is preliminary data.</text>
</comment>
<organism evidence="1 2">
    <name type="scientific">Primorskyibacter flagellatus</name>
    <dbReference type="NCBI Taxonomy" id="1387277"/>
    <lineage>
        <taxon>Bacteria</taxon>
        <taxon>Pseudomonadati</taxon>
        <taxon>Pseudomonadota</taxon>
        <taxon>Alphaproteobacteria</taxon>
        <taxon>Rhodobacterales</taxon>
        <taxon>Roseobacteraceae</taxon>
        <taxon>Primorskyibacter</taxon>
    </lineage>
</organism>
<protein>
    <recommendedName>
        <fullName evidence="3">Restriction alleviation protein, Lar family</fullName>
    </recommendedName>
</protein>
<dbReference type="AlphaFoldDB" id="A0A917A6Q9"/>
<gene>
    <name evidence="1" type="ORF">GCM10011360_17940</name>
</gene>